<accession>A0A6L6XT62</accession>
<name>A0A6L6XT62_9ACTN</name>
<comment type="caution">
    <text evidence="1">The sequence shown here is derived from an EMBL/GenBank/DDBJ whole genome shotgun (WGS) entry which is preliminary data.</text>
</comment>
<proteinExistence type="predicted"/>
<protein>
    <recommendedName>
        <fullName evidence="3">Peptidase C39 domain-containing protein</fullName>
    </recommendedName>
</protein>
<dbReference type="AlphaFoldDB" id="A0A6L6XT62"/>
<dbReference type="EMBL" id="WSEK01000004">
    <property type="protein sequence ID" value="MVQ48825.1"/>
    <property type="molecule type" value="Genomic_DNA"/>
</dbReference>
<evidence type="ECO:0008006" key="3">
    <source>
        <dbReference type="Google" id="ProtNLM"/>
    </source>
</evidence>
<evidence type="ECO:0000313" key="2">
    <source>
        <dbReference type="Proteomes" id="UP000473525"/>
    </source>
</evidence>
<gene>
    <name evidence="1" type="ORF">GON03_06490</name>
</gene>
<organism evidence="1 2">
    <name type="scientific">Nocardioides agri</name>
    <dbReference type="NCBI Taxonomy" id="2682843"/>
    <lineage>
        <taxon>Bacteria</taxon>
        <taxon>Bacillati</taxon>
        <taxon>Actinomycetota</taxon>
        <taxon>Actinomycetes</taxon>
        <taxon>Propionibacteriales</taxon>
        <taxon>Nocardioidaceae</taxon>
        <taxon>Nocardioides</taxon>
    </lineage>
</organism>
<dbReference type="Proteomes" id="UP000473525">
    <property type="component" value="Unassembled WGS sequence"/>
</dbReference>
<evidence type="ECO:0000313" key="1">
    <source>
        <dbReference type="EMBL" id="MVQ48825.1"/>
    </source>
</evidence>
<keyword evidence="2" id="KW-1185">Reference proteome</keyword>
<sequence length="139" mass="15685">MTTWPRQPDSRTCGPSCVVVAEGLPGPWPDFDARVLAMHRRLNRVWPRALGTTPWAIARKLGGRRVRRYRTAEVLDALPRPVPVYLGSRWLPRHVVLVLDERDGEPVAYDPARGVLAPIGTSGWKHTWWAILPAPKRVS</sequence>
<reference evidence="1 2" key="1">
    <citation type="submission" date="2019-12" db="EMBL/GenBank/DDBJ databases">
        <authorList>
            <person name="Huq M.A."/>
        </authorList>
    </citation>
    <scope>NUCLEOTIDE SEQUENCE [LARGE SCALE GENOMIC DNA]</scope>
    <source>
        <strain evidence="1 2">MAH-18</strain>
    </source>
</reference>
<dbReference type="RefSeq" id="WP_157341202.1">
    <property type="nucleotide sequence ID" value="NZ_WSEK01000004.1"/>
</dbReference>